<dbReference type="PANTHER" id="PTHR30600">
    <property type="entry name" value="CYTOCHROME C PEROXIDASE-RELATED"/>
    <property type="match status" value="1"/>
</dbReference>
<dbReference type="Pfam" id="PF03150">
    <property type="entry name" value="CCP_MauG"/>
    <property type="match status" value="1"/>
</dbReference>
<keyword evidence="9" id="KW-0575">Peroxidase</keyword>
<dbReference type="InterPro" id="IPR051395">
    <property type="entry name" value="Cytochrome_c_Peroxidase/MauG"/>
</dbReference>
<dbReference type="PROSITE" id="PS51007">
    <property type="entry name" value="CYTC"/>
    <property type="match status" value="1"/>
</dbReference>
<keyword evidence="5" id="KW-0560">Oxidoreductase</keyword>
<dbReference type="PANTHER" id="PTHR30600:SF10">
    <property type="entry name" value="BLL6722 PROTEIN"/>
    <property type="match status" value="1"/>
</dbReference>
<evidence type="ECO:0000313" key="10">
    <source>
        <dbReference type="Proteomes" id="UP001596114"/>
    </source>
</evidence>
<reference evidence="10" key="1">
    <citation type="journal article" date="2019" name="Int. J. Syst. Evol. Microbiol.">
        <title>The Global Catalogue of Microorganisms (GCM) 10K type strain sequencing project: providing services to taxonomists for standard genome sequencing and annotation.</title>
        <authorList>
            <consortium name="The Broad Institute Genomics Platform"/>
            <consortium name="The Broad Institute Genome Sequencing Center for Infectious Disease"/>
            <person name="Wu L."/>
            <person name="Ma J."/>
        </authorList>
    </citation>
    <scope>NUCLEOTIDE SEQUENCE [LARGE SCALE GENOMIC DNA]</scope>
    <source>
        <strain evidence="10">CGMCC 1.16619</strain>
    </source>
</reference>
<dbReference type="Gene3D" id="1.10.760.10">
    <property type="entry name" value="Cytochrome c-like domain"/>
    <property type="match status" value="2"/>
</dbReference>
<dbReference type="InterPro" id="IPR004852">
    <property type="entry name" value="Di-haem_cyt_c_peroxidsae"/>
</dbReference>
<evidence type="ECO:0000313" key="9">
    <source>
        <dbReference type="EMBL" id="MFC5526798.1"/>
    </source>
</evidence>
<accession>A0ABW0QPW3</accession>
<keyword evidence="2 7" id="KW-0349">Heme</keyword>
<dbReference type="RefSeq" id="WP_377320854.1">
    <property type="nucleotide sequence ID" value="NZ_JBHSNF010000003.1"/>
</dbReference>
<gene>
    <name evidence="9" type="ORF">ACFPPA_13735</name>
</gene>
<proteinExistence type="predicted"/>
<dbReference type="InterPro" id="IPR036909">
    <property type="entry name" value="Cyt_c-like_dom_sf"/>
</dbReference>
<name>A0ABW0QPW3_9GAMM</name>
<sequence>MAFRLKFASAARNAPVPRPVQPLSARAFGWVPALLAVVGAAIGLAGATHAQASTAALATATAGRGINPDPVELRLPPDRPLSAVARLGRLMFFDSTLSASGRQSCASCHAPAYGYNPPNGQALQPGGTHMGQVGFRPPPSLAYLYRQQPFSIGPDAGEVEAPVNLAALARAAGKTARAPKLAGSAPAKVPMVPMGGLFWDGRAASFQRQALAPMLNPVEMANTSIGQVAARLGASPYRGQFQQLFGRDILKQPDQLVSEAMFAISRFETEDASFHRFTSKYDAWLQGKARLDAAEMRGLTLFNEPQKGNCAACHLSKVSADRLPPLFTDTQYEALGVPRNTALPMNRDPHFHDLGLCGPFRHDLARQTRYCGMFITPTLRNVDRRQVFFHNGIYRTLRQVLDFYNLRAVAPEKIYPRGADGRPALYDDLPAAYHANVDTMDAPFDRHVGDQPPLSDQDIQDIIAFLHTLDDGYTSAGGRPRAGAAQEK</sequence>
<comment type="subcellular location">
    <subcellularLocation>
        <location evidence="1">Cell envelope</location>
    </subcellularLocation>
</comment>
<evidence type="ECO:0000256" key="1">
    <source>
        <dbReference type="ARBA" id="ARBA00004196"/>
    </source>
</evidence>
<keyword evidence="6 7" id="KW-0408">Iron</keyword>
<dbReference type="Proteomes" id="UP001596114">
    <property type="component" value="Unassembled WGS sequence"/>
</dbReference>
<dbReference type="GO" id="GO:0004601">
    <property type="term" value="F:peroxidase activity"/>
    <property type="evidence" value="ECO:0007669"/>
    <property type="project" value="UniProtKB-KW"/>
</dbReference>
<comment type="caution">
    <text evidence="9">The sequence shown here is derived from an EMBL/GenBank/DDBJ whole genome shotgun (WGS) entry which is preliminary data.</text>
</comment>
<feature type="domain" description="Cytochrome c" evidence="8">
    <location>
        <begin position="293"/>
        <end position="470"/>
    </location>
</feature>
<evidence type="ECO:0000256" key="6">
    <source>
        <dbReference type="ARBA" id="ARBA00023004"/>
    </source>
</evidence>
<dbReference type="EMBL" id="JBHSNF010000003">
    <property type="protein sequence ID" value="MFC5526798.1"/>
    <property type="molecule type" value="Genomic_DNA"/>
</dbReference>
<evidence type="ECO:0000256" key="3">
    <source>
        <dbReference type="ARBA" id="ARBA00022723"/>
    </source>
</evidence>
<organism evidence="9 10">
    <name type="scientific">Rhodanobacter ginsengisoli</name>
    <dbReference type="NCBI Taxonomy" id="418646"/>
    <lineage>
        <taxon>Bacteria</taxon>
        <taxon>Pseudomonadati</taxon>
        <taxon>Pseudomonadota</taxon>
        <taxon>Gammaproteobacteria</taxon>
        <taxon>Lysobacterales</taxon>
        <taxon>Rhodanobacteraceae</taxon>
        <taxon>Rhodanobacter</taxon>
    </lineage>
</organism>
<evidence type="ECO:0000259" key="8">
    <source>
        <dbReference type="PROSITE" id="PS51007"/>
    </source>
</evidence>
<dbReference type="SUPFAM" id="SSF46626">
    <property type="entry name" value="Cytochrome c"/>
    <property type="match status" value="2"/>
</dbReference>
<evidence type="ECO:0000256" key="4">
    <source>
        <dbReference type="ARBA" id="ARBA00022729"/>
    </source>
</evidence>
<evidence type="ECO:0000256" key="7">
    <source>
        <dbReference type="PROSITE-ProRule" id="PRU00433"/>
    </source>
</evidence>
<evidence type="ECO:0000256" key="5">
    <source>
        <dbReference type="ARBA" id="ARBA00023002"/>
    </source>
</evidence>
<protein>
    <submittedName>
        <fullName evidence="9">Cytochrome-c peroxidase</fullName>
    </submittedName>
</protein>
<evidence type="ECO:0000256" key="2">
    <source>
        <dbReference type="ARBA" id="ARBA00022617"/>
    </source>
</evidence>
<dbReference type="InterPro" id="IPR009056">
    <property type="entry name" value="Cyt_c-like_dom"/>
</dbReference>
<keyword evidence="4" id="KW-0732">Signal</keyword>
<keyword evidence="10" id="KW-1185">Reference proteome</keyword>
<keyword evidence="3 7" id="KW-0479">Metal-binding</keyword>